<dbReference type="AlphaFoldDB" id="A0A2H3E867"/>
<dbReference type="EMBL" id="KZ293650">
    <property type="protein sequence ID" value="PBK96763.1"/>
    <property type="molecule type" value="Genomic_DNA"/>
</dbReference>
<feature type="non-terminal residue" evidence="2">
    <location>
        <position position="212"/>
    </location>
</feature>
<reference evidence="3" key="1">
    <citation type="journal article" date="2017" name="Nat. Ecol. Evol.">
        <title>Genome expansion and lineage-specific genetic innovations in the forest pathogenic fungi Armillaria.</title>
        <authorList>
            <person name="Sipos G."/>
            <person name="Prasanna A.N."/>
            <person name="Walter M.C."/>
            <person name="O'Connor E."/>
            <person name="Balint B."/>
            <person name="Krizsan K."/>
            <person name="Kiss B."/>
            <person name="Hess J."/>
            <person name="Varga T."/>
            <person name="Slot J."/>
            <person name="Riley R."/>
            <person name="Boka B."/>
            <person name="Rigling D."/>
            <person name="Barry K."/>
            <person name="Lee J."/>
            <person name="Mihaltcheva S."/>
            <person name="LaButti K."/>
            <person name="Lipzen A."/>
            <person name="Waldron R."/>
            <person name="Moloney N.M."/>
            <person name="Sperisen C."/>
            <person name="Kredics L."/>
            <person name="Vagvoelgyi C."/>
            <person name="Patrignani A."/>
            <person name="Fitzpatrick D."/>
            <person name="Nagy I."/>
            <person name="Doyle S."/>
            <person name="Anderson J.B."/>
            <person name="Grigoriev I.V."/>
            <person name="Gueldener U."/>
            <person name="Muensterkoetter M."/>
            <person name="Nagy L.G."/>
        </authorList>
    </citation>
    <scope>NUCLEOTIDE SEQUENCE [LARGE SCALE GENOMIC DNA]</scope>
    <source>
        <strain evidence="3">Ar21-2</strain>
    </source>
</reference>
<keyword evidence="3" id="KW-1185">Reference proteome</keyword>
<protein>
    <submittedName>
        <fullName evidence="2">Uncharacterized protein</fullName>
    </submittedName>
</protein>
<evidence type="ECO:0000313" key="2">
    <source>
        <dbReference type="EMBL" id="PBK96763.1"/>
    </source>
</evidence>
<evidence type="ECO:0000313" key="3">
    <source>
        <dbReference type="Proteomes" id="UP000217790"/>
    </source>
</evidence>
<gene>
    <name evidence="2" type="ORF">ARMGADRAFT_1061311</name>
</gene>
<sequence>MLFGLPTKKLPQHVLHSDTRDSPIYADKRIQGEYFETYLRPPRVVQCQVIPMRSRVPTPACIWRMDSLRPSSKTRDARLCPRYIQSFASSHELPRQSDRRRSEAKEGGVPIRTPNASGDAGNLCPDTSSSNRNRQYDAVLGKCCGNTCGHRMGVPIFLSQQLDRSYNVLSRRGDACQVPIQAGCKNSSHTADRGEVEASIRVDDFRRRRASI</sequence>
<feature type="region of interest" description="Disordered" evidence="1">
    <location>
        <begin position="90"/>
        <end position="129"/>
    </location>
</feature>
<dbReference type="InParanoid" id="A0A2H3E867"/>
<name>A0A2H3E867_ARMGA</name>
<dbReference type="OrthoDB" id="10662819at2759"/>
<accession>A0A2H3E867</accession>
<proteinExistence type="predicted"/>
<organism evidence="2 3">
    <name type="scientific">Armillaria gallica</name>
    <name type="common">Bulbous honey fungus</name>
    <name type="synonym">Armillaria bulbosa</name>
    <dbReference type="NCBI Taxonomy" id="47427"/>
    <lineage>
        <taxon>Eukaryota</taxon>
        <taxon>Fungi</taxon>
        <taxon>Dikarya</taxon>
        <taxon>Basidiomycota</taxon>
        <taxon>Agaricomycotina</taxon>
        <taxon>Agaricomycetes</taxon>
        <taxon>Agaricomycetidae</taxon>
        <taxon>Agaricales</taxon>
        <taxon>Marasmiineae</taxon>
        <taxon>Physalacriaceae</taxon>
        <taxon>Armillaria</taxon>
    </lineage>
</organism>
<dbReference type="Proteomes" id="UP000217790">
    <property type="component" value="Unassembled WGS sequence"/>
</dbReference>
<feature type="compositionally biased region" description="Basic and acidic residues" evidence="1">
    <location>
        <begin position="92"/>
        <end position="106"/>
    </location>
</feature>
<evidence type="ECO:0000256" key="1">
    <source>
        <dbReference type="SAM" id="MobiDB-lite"/>
    </source>
</evidence>